<evidence type="ECO:0000256" key="6">
    <source>
        <dbReference type="ARBA" id="ARBA00023237"/>
    </source>
</evidence>
<protein>
    <recommendedName>
        <fullName evidence="7">Flagellar L-ring protein</fullName>
    </recommendedName>
    <alternativeName>
        <fullName evidence="7">Basal body L-ring protein</fullName>
    </alternativeName>
</protein>
<feature type="compositionally biased region" description="Polar residues" evidence="8">
    <location>
        <begin position="53"/>
        <end position="66"/>
    </location>
</feature>
<dbReference type="NCBIfam" id="NF001305">
    <property type="entry name" value="PRK00249.1-5"/>
    <property type="match status" value="1"/>
</dbReference>
<evidence type="ECO:0000256" key="4">
    <source>
        <dbReference type="ARBA" id="ARBA00023136"/>
    </source>
</evidence>
<comment type="function">
    <text evidence="1 7">Assembles around the rod to form the L-ring and probably protects the motor/basal body from shearing forces during rotation.</text>
</comment>
<evidence type="ECO:0000256" key="3">
    <source>
        <dbReference type="ARBA" id="ARBA00022729"/>
    </source>
</evidence>
<evidence type="ECO:0000256" key="5">
    <source>
        <dbReference type="ARBA" id="ARBA00023143"/>
    </source>
</evidence>
<dbReference type="RefSeq" id="WP_382421486.1">
    <property type="nucleotide sequence ID" value="NZ_JBHSCW010000003.1"/>
</dbReference>
<dbReference type="PANTHER" id="PTHR34933:SF1">
    <property type="entry name" value="FLAGELLAR L-RING PROTEIN"/>
    <property type="match status" value="1"/>
</dbReference>
<comment type="subunit">
    <text evidence="7">The basal body constitutes a major portion of the flagellar organelle and consists of four rings (L,P,S, and M) mounted on a central rod.</text>
</comment>
<keyword evidence="3 7" id="KW-0732">Signal</keyword>
<keyword evidence="10" id="KW-1185">Reference proteome</keyword>
<organism evidence="9 10">
    <name type="scientific">Fodinicurvata halophila</name>
    <dbReference type="NCBI Taxonomy" id="1419723"/>
    <lineage>
        <taxon>Bacteria</taxon>
        <taxon>Pseudomonadati</taxon>
        <taxon>Pseudomonadota</taxon>
        <taxon>Alphaproteobacteria</taxon>
        <taxon>Rhodospirillales</taxon>
        <taxon>Rhodovibrionaceae</taxon>
        <taxon>Fodinicurvata</taxon>
    </lineage>
</organism>
<gene>
    <name evidence="7 9" type="primary">flgH</name>
    <name evidence="9" type="ORF">ACFOW6_06265</name>
</gene>
<dbReference type="InterPro" id="IPR000527">
    <property type="entry name" value="Flag_Lring"/>
</dbReference>
<keyword evidence="7" id="KW-0449">Lipoprotein</keyword>
<keyword evidence="9" id="KW-0966">Cell projection</keyword>
<evidence type="ECO:0000313" key="10">
    <source>
        <dbReference type="Proteomes" id="UP001595799"/>
    </source>
</evidence>
<evidence type="ECO:0000256" key="8">
    <source>
        <dbReference type="SAM" id="MobiDB-lite"/>
    </source>
</evidence>
<evidence type="ECO:0000313" key="9">
    <source>
        <dbReference type="EMBL" id="MFC4351146.1"/>
    </source>
</evidence>
<proteinExistence type="inferred from homology"/>
<dbReference type="Pfam" id="PF02107">
    <property type="entry name" value="FlgH"/>
    <property type="match status" value="1"/>
</dbReference>
<evidence type="ECO:0000256" key="2">
    <source>
        <dbReference type="ARBA" id="ARBA00006929"/>
    </source>
</evidence>
<feature type="region of interest" description="Disordered" evidence="8">
    <location>
        <begin position="52"/>
        <end position="77"/>
    </location>
</feature>
<name>A0ABV8UJW8_9PROT</name>
<comment type="caution">
    <text evidence="9">The sequence shown here is derived from an EMBL/GenBank/DDBJ whole genome shotgun (WGS) entry which is preliminary data.</text>
</comment>
<accession>A0ABV8UJW8</accession>
<keyword evidence="6 7" id="KW-0998">Cell outer membrane</keyword>
<evidence type="ECO:0000256" key="1">
    <source>
        <dbReference type="ARBA" id="ARBA00002591"/>
    </source>
</evidence>
<dbReference type="Proteomes" id="UP001595799">
    <property type="component" value="Unassembled WGS sequence"/>
</dbReference>
<dbReference type="PRINTS" id="PR01008">
    <property type="entry name" value="FLGLRINGFLGH"/>
</dbReference>
<reference evidence="10" key="1">
    <citation type="journal article" date="2019" name="Int. J. Syst. Evol. Microbiol.">
        <title>The Global Catalogue of Microorganisms (GCM) 10K type strain sequencing project: providing services to taxonomists for standard genome sequencing and annotation.</title>
        <authorList>
            <consortium name="The Broad Institute Genomics Platform"/>
            <consortium name="The Broad Institute Genome Sequencing Center for Infectious Disease"/>
            <person name="Wu L."/>
            <person name="Ma J."/>
        </authorList>
    </citation>
    <scope>NUCLEOTIDE SEQUENCE [LARGE SCALE GENOMIC DNA]</scope>
    <source>
        <strain evidence="10">CECT 8472</strain>
    </source>
</reference>
<keyword evidence="9" id="KW-0969">Cilium</keyword>
<keyword evidence="5 7" id="KW-0975">Bacterial flagellum</keyword>
<dbReference type="HAMAP" id="MF_00415">
    <property type="entry name" value="FlgH"/>
    <property type="match status" value="1"/>
</dbReference>
<evidence type="ECO:0000256" key="7">
    <source>
        <dbReference type="HAMAP-Rule" id="MF_00415"/>
    </source>
</evidence>
<keyword evidence="9" id="KW-0282">Flagellum</keyword>
<dbReference type="PROSITE" id="PS51257">
    <property type="entry name" value="PROKAR_LIPOPROTEIN"/>
    <property type="match status" value="1"/>
</dbReference>
<dbReference type="PANTHER" id="PTHR34933">
    <property type="entry name" value="FLAGELLAR L-RING PROTEIN"/>
    <property type="match status" value="1"/>
</dbReference>
<dbReference type="EMBL" id="JBHSCW010000003">
    <property type="protein sequence ID" value="MFC4351146.1"/>
    <property type="molecule type" value="Genomic_DNA"/>
</dbReference>
<sequence>MKITYISPLPRFMGKLVMIGLLGLALAGCNAAERLSRVGKAPDMSEIDIPVSPQAQQQAALTNPRQQAAPEPQQHANSLWKSGSRTFFEDQRASEAGDIVTVVIQMNDSAEMNNTTNRSRNSDENSSLNSFLGYETRLRNVLPNAVDPGNLVSAGSTSEAGGTGNISREEEIDLRIAAIVTDVLPNGNLVISGRQETRVNFELRELKIAGIVRPEDITTLNEISYDQIAEARVSYGGRGELSDVQQPRYGQQVFDIIWPF</sequence>
<comment type="subcellular location">
    <subcellularLocation>
        <location evidence="7">Cell outer membrane</location>
        <topology evidence="7">Lipid-anchor</topology>
    </subcellularLocation>
    <subcellularLocation>
        <location evidence="7">Bacterial flagellum basal body</location>
    </subcellularLocation>
</comment>
<keyword evidence="4 7" id="KW-0472">Membrane</keyword>
<comment type="similarity">
    <text evidence="2 7">Belongs to the FlgH family.</text>
</comment>